<evidence type="ECO:0000313" key="2">
    <source>
        <dbReference type="Proteomes" id="UP000297948"/>
    </source>
</evidence>
<evidence type="ECO:0000313" key="1">
    <source>
        <dbReference type="EMBL" id="TGB01340.1"/>
    </source>
</evidence>
<dbReference type="AlphaFoldDB" id="A0A4Z0GWJ7"/>
<sequence>MSSIDRCLAEAMSITGALGVTLVDWTGGLVLSAAGTGPDGDPAADAADAAELARVVMLRQAFADPGAGGSSAEDVIVTSASVYHLLRFVDTSFDGNLLIHLRLDRNTANLAMARIRLTAIIDRMVSTS</sequence>
<reference evidence="1 2" key="1">
    <citation type="submission" date="2019-03" db="EMBL/GenBank/DDBJ databases">
        <authorList>
            <person name="Gonzalez-Pimentel J.L."/>
        </authorList>
    </citation>
    <scope>NUCLEOTIDE SEQUENCE [LARGE SCALE GENOMIC DNA]</scope>
    <source>
        <strain evidence="1 2">JCM 31289</strain>
    </source>
</reference>
<proteinExistence type="predicted"/>
<organism evidence="1 2">
    <name type="scientific">Streptomyces palmae</name>
    <dbReference type="NCBI Taxonomy" id="1701085"/>
    <lineage>
        <taxon>Bacteria</taxon>
        <taxon>Bacillati</taxon>
        <taxon>Actinomycetota</taxon>
        <taxon>Actinomycetes</taxon>
        <taxon>Kitasatosporales</taxon>
        <taxon>Streptomycetaceae</taxon>
        <taxon>Streptomyces</taxon>
    </lineage>
</organism>
<dbReference type="Proteomes" id="UP000297948">
    <property type="component" value="Unassembled WGS sequence"/>
</dbReference>
<gene>
    <name evidence="1" type="ORF">E4099_21205</name>
</gene>
<comment type="caution">
    <text evidence="1">The sequence shown here is derived from an EMBL/GenBank/DDBJ whole genome shotgun (WGS) entry which is preliminary data.</text>
</comment>
<dbReference type="OrthoDB" id="3427879at2"/>
<dbReference type="EMBL" id="SRID01000222">
    <property type="protein sequence ID" value="TGB01340.1"/>
    <property type="molecule type" value="Genomic_DNA"/>
</dbReference>
<keyword evidence="2" id="KW-1185">Reference proteome</keyword>
<evidence type="ECO:0008006" key="3">
    <source>
        <dbReference type="Google" id="ProtNLM"/>
    </source>
</evidence>
<protein>
    <recommendedName>
        <fullName evidence="3">Roadblock/LC7 domain-containing protein</fullName>
    </recommendedName>
</protein>
<accession>A0A4Z0GWJ7</accession>
<name>A0A4Z0GWJ7_9ACTN</name>